<evidence type="ECO:0000256" key="1">
    <source>
        <dbReference type="SAM" id="MobiDB-lite"/>
    </source>
</evidence>
<protein>
    <submittedName>
        <fullName evidence="2">Uncharacterized protein</fullName>
    </submittedName>
</protein>
<comment type="caution">
    <text evidence="2">The sequence shown here is derived from an EMBL/GenBank/DDBJ whole genome shotgun (WGS) entry which is preliminary data.</text>
</comment>
<organism evidence="2 3">
    <name type="scientific">Toxoplasma gondii TgCatPRC2</name>
    <dbReference type="NCBI Taxonomy" id="1130821"/>
    <lineage>
        <taxon>Eukaryota</taxon>
        <taxon>Sar</taxon>
        <taxon>Alveolata</taxon>
        <taxon>Apicomplexa</taxon>
        <taxon>Conoidasida</taxon>
        <taxon>Coccidia</taxon>
        <taxon>Eucoccidiorida</taxon>
        <taxon>Eimeriorina</taxon>
        <taxon>Sarcocystidae</taxon>
        <taxon>Toxoplasma</taxon>
    </lineage>
</organism>
<sequence>MTNAYFSRGGEERRQRSGERDRKEGSASRLGDSEQGECYLDSVSLQAAFRDFQSRVPLKKLVSTQNAHHIWQWYELCGTDLDCEASPLISSSPIIFLHGVNGTAAIYFQQLEALAEKVRGA</sequence>
<evidence type="ECO:0000313" key="2">
    <source>
        <dbReference type="EMBL" id="KYK69811.1"/>
    </source>
</evidence>
<evidence type="ECO:0000313" key="3">
    <source>
        <dbReference type="Proteomes" id="UP000075225"/>
    </source>
</evidence>
<feature type="region of interest" description="Disordered" evidence="1">
    <location>
        <begin position="1"/>
        <end position="34"/>
    </location>
</feature>
<name>A0A151HKN0_TOXGO</name>
<gene>
    <name evidence="2" type="ORF">TGPRC2_312660A</name>
</gene>
<dbReference type="AlphaFoldDB" id="A0A151HKN0"/>
<dbReference type="Proteomes" id="UP000075225">
    <property type="component" value="Unassembled WGS sequence"/>
</dbReference>
<accession>A0A151HKN0</accession>
<proteinExistence type="predicted"/>
<dbReference type="VEuPathDB" id="ToxoDB:TGPRC2_312660A"/>
<feature type="compositionally biased region" description="Basic and acidic residues" evidence="1">
    <location>
        <begin position="9"/>
        <end position="26"/>
    </location>
</feature>
<dbReference type="EMBL" id="AHZP02000683">
    <property type="protein sequence ID" value="KYK69811.1"/>
    <property type="molecule type" value="Genomic_DNA"/>
</dbReference>
<reference evidence="3" key="1">
    <citation type="submission" date="2016-03" db="EMBL/GenBank/DDBJ databases">
        <authorList>
            <person name="Sibley D."/>
            <person name="Venepally P."/>
            <person name="Karamycheva S."/>
            <person name="Hadjithomas M."/>
            <person name="Khan A."/>
            <person name="Brunk B."/>
            <person name="Roos D."/>
            <person name="Caler E."/>
            <person name="Lorenzi H."/>
        </authorList>
    </citation>
    <scope>NUCLEOTIDE SEQUENCE [LARGE SCALE GENOMIC DNA]</scope>
    <source>
        <strain evidence="3">TgCatPRC2</strain>
    </source>
</reference>